<accession>A0A0S3S7J3</accession>
<evidence type="ECO:0000313" key="3">
    <source>
        <dbReference type="EMBL" id="BAT88778.1"/>
    </source>
</evidence>
<feature type="transmembrane region" description="Helical" evidence="1">
    <location>
        <begin position="46"/>
        <end position="67"/>
    </location>
</feature>
<dbReference type="AlphaFoldDB" id="A0A0S3S7J3"/>
<keyword evidence="1" id="KW-0812">Transmembrane</keyword>
<feature type="chain" id="PRO_5006617888" evidence="2">
    <location>
        <begin position="17"/>
        <end position="82"/>
    </location>
</feature>
<keyword evidence="1" id="KW-1133">Transmembrane helix</keyword>
<organism evidence="3 4">
    <name type="scientific">Vigna angularis var. angularis</name>
    <dbReference type="NCBI Taxonomy" id="157739"/>
    <lineage>
        <taxon>Eukaryota</taxon>
        <taxon>Viridiplantae</taxon>
        <taxon>Streptophyta</taxon>
        <taxon>Embryophyta</taxon>
        <taxon>Tracheophyta</taxon>
        <taxon>Spermatophyta</taxon>
        <taxon>Magnoliopsida</taxon>
        <taxon>eudicotyledons</taxon>
        <taxon>Gunneridae</taxon>
        <taxon>Pentapetalae</taxon>
        <taxon>rosids</taxon>
        <taxon>fabids</taxon>
        <taxon>Fabales</taxon>
        <taxon>Fabaceae</taxon>
        <taxon>Papilionoideae</taxon>
        <taxon>50 kb inversion clade</taxon>
        <taxon>NPAAA clade</taxon>
        <taxon>indigoferoid/millettioid clade</taxon>
        <taxon>Phaseoleae</taxon>
        <taxon>Vigna</taxon>
    </lineage>
</organism>
<keyword evidence="2" id="KW-0732">Signal</keyword>
<gene>
    <name evidence="3" type="primary">Vigan.05G238400</name>
    <name evidence="3" type="ORF">VIGAN_05238400</name>
</gene>
<dbReference type="EMBL" id="AP015038">
    <property type="protein sequence ID" value="BAT88778.1"/>
    <property type="molecule type" value="Genomic_DNA"/>
</dbReference>
<keyword evidence="1" id="KW-0472">Membrane</keyword>
<proteinExistence type="predicted"/>
<evidence type="ECO:0000313" key="4">
    <source>
        <dbReference type="Proteomes" id="UP000291084"/>
    </source>
</evidence>
<reference evidence="3 4" key="1">
    <citation type="journal article" date="2015" name="Sci. Rep.">
        <title>The power of single molecule real-time sequencing technology in the de novo assembly of a eukaryotic genome.</title>
        <authorList>
            <person name="Sakai H."/>
            <person name="Naito K."/>
            <person name="Ogiso-Tanaka E."/>
            <person name="Takahashi Y."/>
            <person name="Iseki K."/>
            <person name="Muto C."/>
            <person name="Satou K."/>
            <person name="Teruya K."/>
            <person name="Shiroma A."/>
            <person name="Shimoji M."/>
            <person name="Hirano T."/>
            <person name="Itoh T."/>
            <person name="Kaga A."/>
            <person name="Tomooka N."/>
        </authorList>
    </citation>
    <scope>NUCLEOTIDE SEQUENCE [LARGE SCALE GENOMIC DNA]</scope>
    <source>
        <strain evidence="4">cv. Shumari</strain>
    </source>
</reference>
<dbReference type="Proteomes" id="UP000291084">
    <property type="component" value="Chromosome 5"/>
</dbReference>
<feature type="signal peptide" evidence="2">
    <location>
        <begin position="1"/>
        <end position="16"/>
    </location>
</feature>
<evidence type="ECO:0000256" key="1">
    <source>
        <dbReference type="SAM" id="Phobius"/>
    </source>
</evidence>
<evidence type="ECO:0000256" key="2">
    <source>
        <dbReference type="SAM" id="SignalP"/>
    </source>
</evidence>
<protein>
    <submittedName>
        <fullName evidence="3">Uncharacterized protein</fullName>
    </submittedName>
</protein>
<name>A0A0S3S7J3_PHAAN</name>
<keyword evidence="4" id="KW-1185">Reference proteome</keyword>
<sequence length="82" mass="9416">MCTFLLFRSVIQLIACARYINAKTSQFATHGQVIVSDLKMLYEYLYLLVVAIVTWNVDVAVIVYISFCGHFYIWGVNDLNCI</sequence>